<dbReference type="EMBL" id="GG670888">
    <property type="protein sequence ID" value="EER19892.1"/>
    <property type="molecule type" value="Genomic_DNA"/>
</dbReference>
<dbReference type="OrthoDB" id="416555at2759"/>
<keyword evidence="4 7" id="KW-0812">Transmembrane</keyword>
<dbReference type="PANTHER" id="PTHR31326:SF1">
    <property type="entry name" value="PROTEIN CLT2, CHLOROPLASTIC"/>
    <property type="match status" value="1"/>
</dbReference>
<dbReference type="Pfam" id="PF08627">
    <property type="entry name" value="CRT-like"/>
    <property type="match status" value="1"/>
</dbReference>
<dbReference type="InterPro" id="IPR013936">
    <property type="entry name" value="CRT-like"/>
</dbReference>
<gene>
    <name evidence="8" type="ORF">Pmar_PMAR006784</name>
</gene>
<dbReference type="GeneID" id="9058556"/>
<evidence type="ECO:0000256" key="5">
    <source>
        <dbReference type="ARBA" id="ARBA00022989"/>
    </source>
</evidence>
<evidence type="ECO:0000256" key="7">
    <source>
        <dbReference type="SAM" id="Phobius"/>
    </source>
</evidence>
<dbReference type="InParanoid" id="C5K6H2"/>
<reference evidence="8 9" key="1">
    <citation type="submission" date="2008-07" db="EMBL/GenBank/DDBJ databases">
        <authorList>
            <person name="El-Sayed N."/>
            <person name="Caler E."/>
            <person name="Inman J."/>
            <person name="Amedeo P."/>
            <person name="Hass B."/>
            <person name="Wortman J."/>
        </authorList>
    </citation>
    <scope>NUCLEOTIDE SEQUENCE [LARGE SCALE GENOMIC DNA]</scope>
    <source>
        <strain evidence="9">ATCC 50983 / TXsc</strain>
    </source>
</reference>
<name>C5K6H2_PERM5</name>
<evidence type="ECO:0000313" key="9">
    <source>
        <dbReference type="Proteomes" id="UP000007800"/>
    </source>
</evidence>
<dbReference type="RefSeq" id="XP_002788096.1">
    <property type="nucleotide sequence ID" value="XM_002788050.1"/>
</dbReference>
<protein>
    <submittedName>
        <fullName evidence="8">Uncharacterized protein</fullName>
    </submittedName>
</protein>
<comment type="subcellular location">
    <subcellularLocation>
        <location evidence="1">Membrane</location>
        <topology evidence="1">Multi-pass membrane protein</topology>
    </subcellularLocation>
</comment>
<keyword evidence="6 7" id="KW-0472">Membrane</keyword>
<evidence type="ECO:0000256" key="1">
    <source>
        <dbReference type="ARBA" id="ARBA00004141"/>
    </source>
</evidence>
<feature type="transmembrane region" description="Helical" evidence="7">
    <location>
        <begin position="157"/>
        <end position="181"/>
    </location>
</feature>
<keyword evidence="9" id="KW-1185">Reference proteome</keyword>
<feature type="transmembrane region" description="Helical" evidence="7">
    <location>
        <begin position="116"/>
        <end position="136"/>
    </location>
</feature>
<evidence type="ECO:0000313" key="8">
    <source>
        <dbReference type="EMBL" id="EER19892.1"/>
    </source>
</evidence>
<evidence type="ECO:0000256" key="3">
    <source>
        <dbReference type="ARBA" id="ARBA00022448"/>
    </source>
</evidence>
<keyword evidence="3" id="KW-0813">Transport</keyword>
<dbReference type="AlphaFoldDB" id="C5K6H2"/>
<proteinExistence type="inferred from homology"/>
<dbReference type="GO" id="GO:0016020">
    <property type="term" value="C:membrane"/>
    <property type="evidence" value="ECO:0007669"/>
    <property type="project" value="UniProtKB-SubCell"/>
</dbReference>
<organism evidence="9">
    <name type="scientific">Perkinsus marinus (strain ATCC 50983 / TXsc)</name>
    <dbReference type="NCBI Taxonomy" id="423536"/>
    <lineage>
        <taxon>Eukaryota</taxon>
        <taxon>Sar</taxon>
        <taxon>Alveolata</taxon>
        <taxon>Perkinsozoa</taxon>
        <taxon>Perkinsea</taxon>
        <taxon>Perkinsida</taxon>
        <taxon>Perkinsidae</taxon>
        <taxon>Perkinsus</taxon>
    </lineage>
</organism>
<evidence type="ECO:0000256" key="4">
    <source>
        <dbReference type="ARBA" id="ARBA00022692"/>
    </source>
</evidence>
<dbReference type="PANTHER" id="PTHR31326">
    <property type="entry name" value="PROTEIN CLT2, CHLOROPLASTIC"/>
    <property type="match status" value="1"/>
</dbReference>
<feature type="transmembrane region" description="Helical" evidence="7">
    <location>
        <begin position="201"/>
        <end position="228"/>
    </location>
</feature>
<sequence>MTKEEFLWVWTPRKDVDESKKGFRRWWDKLPGFKYTFFSSIADVLGDNLMFLTQPFLSIILFNLLQQGMVPFTLMWSCILLGARYISEELLGVALVVAMTIVSAVLSSTSGGSSSVGMSILCLMSTLFQALGQVIREAMFHDYTQYAQSHGYKNTDLNVFAVSSSNHTFGIIWVFPISILVELSRTSDNVLDVMGEGFQTLLHAQGAMPAFVVFMVINVCFNITIYLLVCYGSSLLTFVSLKLTVPLSAFMSLISWPLIGADTITWFEWVCLVVILAGVIIFRHGNGIRDKLEAENERLDETHNKTIPKAIICFWPIFRHRKPAREDDDPNKGVAINTAWCSPSFLSHKNSTATSDAKSELTDIEGGEKTFELTVK</sequence>
<evidence type="ECO:0000256" key="2">
    <source>
        <dbReference type="ARBA" id="ARBA00006690"/>
    </source>
</evidence>
<dbReference type="Proteomes" id="UP000007800">
    <property type="component" value="Unassembled WGS sequence"/>
</dbReference>
<accession>C5K6H2</accession>
<evidence type="ECO:0000256" key="6">
    <source>
        <dbReference type="ARBA" id="ARBA00023136"/>
    </source>
</evidence>
<feature type="transmembrane region" description="Helical" evidence="7">
    <location>
        <begin position="56"/>
        <end position="83"/>
    </location>
</feature>
<keyword evidence="5 7" id="KW-1133">Transmembrane helix</keyword>
<feature type="transmembrane region" description="Helical" evidence="7">
    <location>
        <begin position="264"/>
        <end position="282"/>
    </location>
</feature>
<feature type="transmembrane region" description="Helical" evidence="7">
    <location>
        <begin position="235"/>
        <end position="258"/>
    </location>
</feature>
<feature type="transmembrane region" description="Helical" evidence="7">
    <location>
        <begin position="90"/>
        <end position="110"/>
    </location>
</feature>
<dbReference type="OMA" id="EAMFHDY"/>
<comment type="similarity">
    <text evidence="2">Belongs to the CRT-like transporter family.</text>
</comment>